<protein>
    <submittedName>
        <fullName evidence="2">ADP-ribosyltransferase</fullName>
    </submittedName>
</protein>
<evidence type="ECO:0000313" key="2">
    <source>
        <dbReference type="EMBL" id="MCQ8768179.1"/>
    </source>
</evidence>
<evidence type="ECO:0000256" key="1">
    <source>
        <dbReference type="SAM" id="MobiDB-lite"/>
    </source>
</evidence>
<dbReference type="AlphaFoldDB" id="A0A9X2RK81"/>
<gene>
    <name evidence="2" type="ORF">NQU55_00055</name>
</gene>
<dbReference type="Proteomes" id="UP001142374">
    <property type="component" value="Unassembled WGS sequence"/>
</dbReference>
<dbReference type="EMBL" id="JANIID010000001">
    <property type="protein sequence ID" value="MCQ8768179.1"/>
    <property type="molecule type" value="Genomic_DNA"/>
</dbReference>
<dbReference type="SUPFAM" id="SSF56399">
    <property type="entry name" value="ADP-ribosylation"/>
    <property type="match status" value="1"/>
</dbReference>
<accession>A0A9X2RK81</accession>
<comment type="caution">
    <text evidence="2">The sequence shown here is derived from an EMBL/GenBank/DDBJ whole genome shotgun (WGS) entry which is preliminary data.</text>
</comment>
<name>A0A9X2RK81_9ACTN</name>
<keyword evidence="3" id="KW-1185">Reference proteome</keyword>
<evidence type="ECO:0000313" key="3">
    <source>
        <dbReference type="Proteomes" id="UP001142374"/>
    </source>
</evidence>
<sequence length="294" mass="32816">MKSFLCAEACQSPCGDNHQLINRILTTPGGFTSIGGGRLIDEMISRIAEGVPTEGPYTRWRDDELQRLIDDYRAPGLGDRERTARLEPVRKRLHALAGTLRDEATTHADMLADSLHRLPPVKGTVYRAGWKMWPRKRLAFSGFTSTSTSEKRKKAEEFLPLQYPTAGSRRVLYQLELAGRSGRDNSAFSQKPGEKEVLLLPGRRSPYNCATTTKSHTSRDRRSATTSSGQRKRPADSAAFRLGYGLARRSVRCCSRSVTFLRPAWTVYRVWTPSGPFSGVSCKLFATKPQLPPV</sequence>
<organism evidence="2 3">
    <name type="scientific">Streptomyces telluris</name>
    <dbReference type="NCBI Taxonomy" id="2720021"/>
    <lineage>
        <taxon>Bacteria</taxon>
        <taxon>Bacillati</taxon>
        <taxon>Actinomycetota</taxon>
        <taxon>Actinomycetes</taxon>
        <taxon>Kitasatosporales</taxon>
        <taxon>Streptomycetaceae</taxon>
        <taxon>Streptomyces</taxon>
    </lineage>
</organism>
<reference evidence="2" key="1">
    <citation type="submission" date="2022-06" db="EMBL/GenBank/DDBJ databases">
        <title>WGS of actinobacteria.</title>
        <authorList>
            <person name="Thawai C."/>
        </authorList>
    </citation>
    <scope>NUCLEOTIDE SEQUENCE</scope>
    <source>
        <strain evidence="2">AA8</strain>
    </source>
</reference>
<proteinExistence type="predicted"/>
<feature type="region of interest" description="Disordered" evidence="1">
    <location>
        <begin position="204"/>
        <end position="234"/>
    </location>
</feature>
<dbReference type="RefSeq" id="WP_256789319.1">
    <property type="nucleotide sequence ID" value="NZ_JANIID010000001.1"/>
</dbReference>
<dbReference type="Gene3D" id="3.90.176.10">
    <property type="entry name" value="Toxin ADP-ribosyltransferase, Chain A, domain 1"/>
    <property type="match status" value="1"/>
</dbReference>